<dbReference type="AlphaFoldDB" id="A0A074T8P9"/>
<name>A0A074T8P9_9RHOB</name>
<dbReference type="eggNOG" id="COG5266">
    <property type="taxonomic scope" value="Bacteria"/>
</dbReference>
<dbReference type="RefSeq" id="WP_038069404.1">
    <property type="nucleotide sequence ID" value="NZ_FOVB01000005.1"/>
</dbReference>
<dbReference type="STRING" id="1185766.SAMN05216224_10516"/>
<proteinExistence type="predicted"/>
<evidence type="ECO:0000313" key="3">
    <source>
        <dbReference type="Proteomes" id="UP000027725"/>
    </source>
</evidence>
<feature type="signal peptide" evidence="1">
    <location>
        <begin position="1"/>
        <end position="24"/>
    </location>
</feature>
<dbReference type="Proteomes" id="UP000027725">
    <property type="component" value="Unassembled WGS sequence"/>
</dbReference>
<evidence type="ECO:0000313" key="2">
    <source>
        <dbReference type="EMBL" id="KEP68099.1"/>
    </source>
</evidence>
<organism evidence="2 3">
    <name type="scientific">Thioclava dalianensis</name>
    <dbReference type="NCBI Taxonomy" id="1185766"/>
    <lineage>
        <taxon>Bacteria</taxon>
        <taxon>Pseudomonadati</taxon>
        <taxon>Pseudomonadota</taxon>
        <taxon>Alphaproteobacteria</taxon>
        <taxon>Rhodobacterales</taxon>
        <taxon>Paracoccaceae</taxon>
        <taxon>Thioclava</taxon>
    </lineage>
</organism>
<sequence length="265" mass="28492">MKNLTSLCAAGALSICLAPNLAQAHFQLVYTPETMVEKPGDVPVGLIFWHPFENGHAMDMPRPEQVFALSHGRRIDLGPSLSEATFKGAQNEAVAWRASVPVRKMGDYVLVTVAAPYYEQSEDLYIQQFAKSYLNLGQLPSDWADPVGLATEIVPLDKPYNIPAGGTFTGRVLSQGKPVVGAEIEVEYLAATPDLESFSAGPATTEPLPGGALVVTSDENGYFTYGVPRAGVWGFAALGTGPARTHEGKALSQDAVIWIRAWDMK</sequence>
<dbReference type="Pfam" id="PF10670">
    <property type="entry name" value="DUF4198"/>
    <property type="match status" value="1"/>
</dbReference>
<protein>
    <submittedName>
        <fullName evidence="2">Nickel transporter</fullName>
    </submittedName>
</protein>
<dbReference type="EMBL" id="JHEH01000046">
    <property type="protein sequence ID" value="KEP68099.1"/>
    <property type="molecule type" value="Genomic_DNA"/>
</dbReference>
<evidence type="ECO:0000256" key="1">
    <source>
        <dbReference type="SAM" id="SignalP"/>
    </source>
</evidence>
<keyword evidence="3" id="KW-1185">Reference proteome</keyword>
<dbReference type="InterPro" id="IPR019613">
    <property type="entry name" value="DUF4198"/>
</dbReference>
<comment type="caution">
    <text evidence="2">The sequence shown here is derived from an EMBL/GenBank/DDBJ whole genome shotgun (WGS) entry which is preliminary data.</text>
</comment>
<dbReference type="OrthoDB" id="9780723at2"/>
<reference evidence="2 3" key="1">
    <citation type="submission" date="2014-03" db="EMBL/GenBank/DDBJ databases">
        <title>The draft genome sequence of Thioclava dalianensis DLFJ1-1.</title>
        <authorList>
            <person name="Lai Q."/>
            <person name="Shao Z."/>
        </authorList>
    </citation>
    <scope>NUCLEOTIDE SEQUENCE [LARGE SCALE GENOMIC DNA]</scope>
    <source>
        <strain evidence="2 3">DLFJ1-1</strain>
    </source>
</reference>
<feature type="chain" id="PRO_5001699552" evidence="1">
    <location>
        <begin position="25"/>
        <end position="265"/>
    </location>
</feature>
<accession>A0A074T8P9</accession>
<keyword evidence="1" id="KW-0732">Signal</keyword>
<gene>
    <name evidence="2" type="ORF">DL1_14940</name>
</gene>